<comment type="caution">
    <text evidence="1">The sequence shown here is derived from an EMBL/GenBank/DDBJ whole genome shotgun (WGS) entry which is preliminary data.</text>
</comment>
<protein>
    <submittedName>
        <fullName evidence="1">Uncharacterized protein</fullName>
    </submittedName>
</protein>
<accession>A0ABD3WWV7</accession>
<evidence type="ECO:0000313" key="2">
    <source>
        <dbReference type="Proteomes" id="UP001634394"/>
    </source>
</evidence>
<organism evidence="1 2">
    <name type="scientific">Sinanodonta woodiana</name>
    <name type="common">Chinese pond mussel</name>
    <name type="synonym">Anodonta woodiana</name>
    <dbReference type="NCBI Taxonomy" id="1069815"/>
    <lineage>
        <taxon>Eukaryota</taxon>
        <taxon>Metazoa</taxon>
        <taxon>Spiralia</taxon>
        <taxon>Lophotrochozoa</taxon>
        <taxon>Mollusca</taxon>
        <taxon>Bivalvia</taxon>
        <taxon>Autobranchia</taxon>
        <taxon>Heteroconchia</taxon>
        <taxon>Palaeoheterodonta</taxon>
        <taxon>Unionida</taxon>
        <taxon>Unionoidea</taxon>
        <taxon>Unionidae</taxon>
        <taxon>Unioninae</taxon>
        <taxon>Sinanodonta</taxon>
    </lineage>
</organism>
<sequence>MFRRFDVDLSAFVDEDIYRRTLRIEGRLPREEALKRLTNAGILPSDIVGIYREGENSA</sequence>
<dbReference type="EMBL" id="JBJQND010000005">
    <property type="protein sequence ID" value="KAL3877995.1"/>
    <property type="molecule type" value="Genomic_DNA"/>
</dbReference>
<name>A0ABD3WWV7_SINWO</name>
<dbReference type="AlphaFoldDB" id="A0ABD3WWV7"/>
<evidence type="ECO:0000313" key="1">
    <source>
        <dbReference type="EMBL" id="KAL3877995.1"/>
    </source>
</evidence>
<proteinExistence type="predicted"/>
<keyword evidence="2" id="KW-1185">Reference proteome</keyword>
<dbReference type="Proteomes" id="UP001634394">
    <property type="component" value="Unassembled WGS sequence"/>
</dbReference>
<reference evidence="1 2" key="1">
    <citation type="submission" date="2024-11" db="EMBL/GenBank/DDBJ databases">
        <title>Chromosome-level genome assembly of the freshwater bivalve Anodonta woodiana.</title>
        <authorList>
            <person name="Chen X."/>
        </authorList>
    </citation>
    <scope>NUCLEOTIDE SEQUENCE [LARGE SCALE GENOMIC DNA]</scope>
    <source>
        <strain evidence="1">MN2024</strain>
        <tissue evidence="1">Gills</tissue>
    </source>
</reference>
<gene>
    <name evidence="1" type="ORF">ACJMK2_035636</name>
</gene>